<dbReference type="RefSeq" id="WP_238315004.1">
    <property type="nucleotide sequence ID" value="NZ_BPQV01000020.1"/>
</dbReference>
<protein>
    <submittedName>
        <fullName evidence="1">Uncharacterized protein</fullName>
    </submittedName>
</protein>
<reference evidence="1" key="1">
    <citation type="journal article" date="2021" name="Front. Microbiol.">
        <title>Comprehensive Comparative Genomics and Phenotyping of Methylobacterium Species.</title>
        <authorList>
            <person name="Alessa O."/>
            <person name="Ogura Y."/>
            <person name="Fujitani Y."/>
            <person name="Takami H."/>
            <person name="Hayashi T."/>
            <person name="Sahin N."/>
            <person name="Tani A."/>
        </authorList>
    </citation>
    <scope>NUCLEOTIDE SEQUENCE</scope>
    <source>
        <strain evidence="1">NBRC 15689</strain>
    </source>
</reference>
<organism evidence="1 2">
    <name type="scientific">Methylobacterium organophilum</name>
    <dbReference type="NCBI Taxonomy" id="410"/>
    <lineage>
        <taxon>Bacteria</taxon>
        <taxon>Pseudomonadati</taxon>
        <taxon>Pseudomonadota</taxon>
        <taxon>Alphaproteobacteria</taxon>
        <taxon>Hyphomicrobiales</taxon>
        <taxon>Methylobacteriaceae</taxon>
        <taxon>Methylobacterium</taxon>
    </lineage>
</organism>
<evidence type="ECO:0000313" key="2">
    <source>
        <dbReference type="Proteomes" id="UP001055156"/>
    </source>
</evidence>
<comment type="caution">
    <text evidence="1">The sequence shown here is derived from an EMBL/GenBank/DDBJ whole genome shotgun (WGS) entry which is preliminary data.</text>
</comment>
<accession>A0ABQ4TG96</accession>
<sequence>MAENSTAVQPTFRAGDHVLHAPTGETWVVAWADPATNDLAWCGWPDGIGRLSECTLVKAASDAEHQQMLRDLKASGGSRAAKALRLYGEPAAEVATRPANIDTGGDRG</sequence>
<evidence type="ECO:0000313" key="1">
    <source>
        <dbReference type="EMBL" id="GJE29779.1"/>
    </source>
</evidence>
<reference evidence="1" key="2">
    <citation type="submission" date="2021-08" db="EMBL/GenBank/DDBJ databases">
        <authorList>
            <person name="Tani A."/>
            <person name="Ola A."/>
            <person name="Ogura Y."/>
            <person name="Katsura K."/>
            <person name="Hayashi T."/>
        </authorList>
    </citation>
    <scope>NUCLEOTIDE SEQUENCE</scope>
    <source>
        <strain evidence="1">NBRC 15689</strain>
    </source>
</reference>
<name>A0ABQ4TG96_METOR</name>
<dbReference type="EMBL" id="BPQV01000020">
    <property type="protein sequence ID" value="GJE29779.1"/>
    <property type="molecule type" value="Genomic_DNA"/>
</dbReference>
<dbReference type="Proteomes" id="UP001055156">
    <property type="component" value="Unassembled WGS sequence"/>
</dbReference>
<keyword evidence="2" id="KW-1185">Reference proteome</keyword>
<gene>
    <name evidence="1" type="ORF">LKMONMHP_4665</name>
</gene>
<proteinExistence type="predicted"/>